<dbReference type="Proteomes" id="UP001221757">
    <property type="component" value="Unassembled WGS sequence"/>
</dbReference>
<comment type="caution">
    <text evidence="1">The sequence shown here is derived from an EMBL/GenBank/DDBJ whole genome shotgun (WGS) entry which is preliminary data.</text>
</comment>
<gene>
    <name evidence="1" type="ORF">B0H17DRAFT_1129835</name>
</gene>
<evidence type="ECO:0000313" key="1">
    <source>
        <dbReference type="EMBL" id="KAJ7698310.1"/>
    </source>
</evidence>
<name>A0AAD7DUS5_MYCRO</name>
<keyword evidence="2" id="KW-1185">Reference proteome</keyword>
<protein>
    <submittedName>
        <fullName evidence="1">Uncharacterized protein</fullName>
    </submittedName>
</protein>
<dbReference type="AlphaFoldDB" id="A0AAD7DUS5"/>
<sequence length="194" mass="20702">MKPTQAQLLLAGGWRLKSQLDSHAAERSAKPYSLQSELRSPGIIFADSAPNATKCVAQSMSILSSGDDEMRNADEGRGRAQWERERCIGDLRPSASSLSFAPLCTAARNSAVPDPHQALAPRVHTPPTCSNGIPSGRANTRGLTHPSHACERCIPALTSIGIARMDRADLAAWETTSERARSARVELSNGASAM</sequence>
<accession>A0AAD7DUS5</accession>
<dbReference type="EMBL" id="JARKIE010000026">
    <property type="protein sequence ID" value="KAJ7698310.1"/>
    <property type="molecule type" value="Genomic_DNA"/>
</dbReference>
<proteinExistence type="predicted"/>
<evidence type="ECO:0000313" key="2">
    <source>
        <dbReference type="Proteomes" id="UP001221757"/>
    </source>
</evidence>
<reference evidence="1" key="1">
    <citation type="submission" date="2023-03" db="EMBL/GenBank/DDBJ databases">
        <title>Massive genome expansion in bonnet fungi (Mycena s.s.) driven by repeated elements and novel gene families across ecological guilds.</title>
        <authorList>
            <consortium name="Lawrence Berkeley National Laboratory"/>
            <person name="Harder C.B."/>
            <person name="Miyauchi S."/>
            <person name="Viragh M."/>
            <person name="Kuo A."/>
            <person name="Thoen E."/>
            <person name="Andreopoulos B."/>
            <person name="Lu D."/>
            <person name="Skrede I."/>
            <person name="Drula E."/>
            <person name="Henrissat B."/>
            <person name="Morin E."/>
            <person name="Kohler A."/>
            <person name="Barry K."/>
            <person name="LaButti K."/>
            <person name="Morin E."/>
            <person name="Salamov A."/>
            <person name="Lipzen A."/>
            <person name="Mereny Z."/>
            <person name="Hegedus B."/>
            <person name="Baldrian P."/>
            <person name="Stursova M."/>
            <person name="Weitz H."/>
            <person name="Taylor A."/>
            <person name="Grigoriev I.V."/>
            <person name="Nagy L.G."/>
            <person name="Martin F."/>
            <person name="Kauserud H."/>
        </authorList>
    </citation>
    <scope>NUCLEOTIDE SEQUENCE</scope>
    <source>
        <strain evidence="1">CBHHK067</strain>
    </source>
</reference>
<organism evidence="1 2">
    <name type="scientific">Mycena rosella</name>
    <name type="common">Pink bonnet</name>
    <name type="synonym">Agaricus rosellus</name>
    <dbReference type="NCBI Taxonomy" id="1033263"/>
    <lineage>
        <taxon>Eukaryota</taxon>
        <taxon>Fungi</taxon>
        <taxon>Dikarya</taxon>
        <taxon>Basidiomycota</taxon>
        <taxon>Agaricomycotina</taxon>
        <taxon>Agaricomycetes</taxon>
        <taxon>Agaricomycetidae</taxon>
        <taxon>Agaricales</taxon>
        <taxon>Marasmiineae</taxon>
        <taxon>Mycenaceae</taxon>
        <taxon>Mycena</taxon>
    </lineage>
</organism>